<sequence length="108" mass="11695">MCVANIAGFEWLNMVNEMGNNKSSQQANHGDDLRRRNREGEGKDLHEKVEQPKGGDPPAAKRTSDDKEQDDTKLELSSQSTEVVPIESSDAASQDSVIQPAASPAGMN</sequence>
<evidence type="ECO:0000313" key="3">
    <source>
        <dbReference type="Proteomes" id="UP000823749"/>
    </source>
</evidence>
<dbReference type="Proteomes" id="UP000823749">
    <property type="component" value="Chromosome 4"/>
</dbReference>
<dbReference type="EMBL" id="JACTNZ010000004">
    <property type="protein sequence ID" value="KAG5554601.1"/>
    <property type="molecule type" value="Genomic_DNA"/>
</dbReference>
<comment type="caution">
    <text evidence="2">The sequence shown here is derived from an EMBL/GenBank/DDBJ whole genome shotgun (WGS) entry which is preliminary data.</text>
</comment>
<gene>
    <name evidence="2" type="ORF">RHGRI_012238</name>
</gene>
<organism evidence="2 3">
    <name type="scientific">Rhododendron griersonianum</name>
    <dbReference type="NCBI Taxonomy" id="479676"/>
    <lineage>
        <taxon>Eukaryota</taxon>
        <taxon>Viridiplantae</taxon>
        <taxon>Streptophyta</taxon>
        <taxon>Embryophyta</taxon>
        <taxon>Tracheophyta</taxon>
        <taxon>Spermatophyta</taxon>
        <taxon>Magnoliopsida</taxon>
        <taxon>eudicotyledons</taxon>
        <taxon>Gunneridae</taxon>
        <taxon>Pentapetalae</taxon>
        <taxon>asterids</taxon>
        <taxon>Ericales</taxon>
        <taxon>Ericaceae</taxon>
        <taxon>Ericoideae</taxon>
        <taxon>Rhodoreae</taxon>
        <taxon>Rhododendron</taxon>
    </lineage>
</organism>
<evidence type="ECO:0000313" key="2">
    <source>
        <dbReference type="EMBL" id="KAG5554601.1"/>
    </source>
</evidence>
<accession>A0AAV6KPS2</accession>
<protein>
    <submittedName>
        <fullName evidence="2">Uncharacterized protein</fullName>
    </submittedName>
</protein>
<keyword evidence="3" id="KW-1185">Reference proteome</keyword>
<feature type="compositionally biased region" description="Basic and acidic residues" evidence="1">
    <location>
        <begin position="29"/>
        <end position="53"/>
    </location>
</feature>
<evidence type="ECO:0000256" key="1">
    <source>
        <dbReference type="SAM" id="MobiDB-lite"/>
    </source>
</evidence>
<proteinExistence type="predicted"/>
<feature type="compositionally biased region" description="Basic and acidic residues" evidence="1">
    <location>
        <begin position="62"/>
        <end position="74"/>
    </location>
</feature>
<name>A0AAV6KPS2_9ERIC</name>
<feature type="region of interest" description="Disordered" evidence="1">
    <location>
        <begin position="20"/>
        <end position="108"/>
    </location>
</feature>
<reference evidence="2" key="1">
    <citation type="submission" date="2020-08" db="EMBL/GenBank/DDBJ databases">
        <title>Plant Genome Project.</title>
        <authorList>
            <person name="Zhang R.-G."/>
        </authorList>
    </citation>
    <scope>NUCLEOTIDE SEQUENCE</scope>
    <source>
        <strain evidence="2">WSP0</strain>
        <tissue evidence="2">Leaf</tissue>
    </source>
</reference>
<dbReference type="AlphaFoldDB" id="A0AAV6KPS2"/>